<dbReference type="PANTHER" id="PTHR37816">
    <property type="entry name" value="YALI0E33011P"/>
    <property type="match status" value="1"/>
</dbReference>
<organism evidence="1 2">
    <name type="scientific">Deinococcus cellulosilyticus (strain DSM 18568 / NBRC 106333 / KACC 11606 / 5516J-15)</name>
    <dbReference type="NCBI Taxonomy" id="1223518"/>
    <lineage>
        <taxon>Bacteria</taxon>
        <taxon>Thermotogati</taxon>
        <taxon>Deinococcota</taxon>
        <taxon>Deinococci</taxon>
        <taxon>Deinococcales</taxon>
        <taxon>Deinococcaceae</taxon>
        <taxon>Deinococcus</taxon>
    </lineage>
</organism>
<sequence>MLERFKHIHILGGSGSGTTTLGRHLSEDFGHFHLDTDDYFWEKTDPPFTTIRPVPERLVQLRHKFQSHEKWILSGSLVGWGDVLIPEFDLVIFVTLPGPVRMQRLKAREIQRYGEEALLPGGHAHEAHEKFMIWASQYDTADETMRSLRLHRQWLTRFTVPVVHLEGEMTYQEQLQEIEKQLSRR</sequence>
<dbReference type="NCBIfam" id="NF004861">
    <property type="entry name" value="PRK06217.1"/>
    <property type="match status" value="1"/>
</dbReference>
<keyword evidence="1" id="KW-0808">Transferase</keyword>
<dbReference type="GO" id="GO:0016301">
    <property type="term" value="F:kinase activity"/>
    <property type="evidence" value="ECO:0007669"/>
    <property type="project" value="UniProtKB-KW"/>
</dbReference>
<gene>
    <name evidence="1" type="ORF">DC3_38410</name>
</gene>
<dbReference type="InterPro" id="IPR052922">
    <property type="entry name" value="Cytidylate_Kinase-2"/>
</dbReference>
<dbReference type="PANTHER" id="PTHR37816:SF2">
    <property type="entry name" value="DNA TOPOLOGY MODULATION PROTEIN FLAR-RELATED PROTEIN"/>
    <property type="match status" value="1"/>
</dbReference>
<keyword evidence="2" id="KW-1185">Reference proteome</keyword>
<dbReference type="Gene3D" id="3.40.50.300">
    <property type="entry name" value="P-loop containing nucleotide triphosphate hydrolases"/>
    <property type="match status" value="1"/>
</dbReference>
<dbReference type="SUPFAM" id="SSF52540">
    <property type="entry name" value="P-loop containing nucleoside triphosphate hydrolases"/>
    <property type="match status" value="1"/>
</dbReference>
<accession>A0A511N6X2</accession>
<comment type="caution">
    <text evidence="1">The sequence shown here is derived from an EMBL/GenBank/DDBJ whole genome shotgun (WGS) entry which is preliminary data.</text>
</comment>
<dbReference type="Proteomes" id="UP000321306">
    <property type="component" value="Unassembled WGS sequence"/>
</dbReference>
<keyword evidence="1" id="KW-0418">Kinase</keyword>
<dbReference type="EMBL" id="BJXB01000018">
    <property type="protein sequence ID" value="GEM48206.1"/>
    <property type="molecule type" value="Genomic_DNA"/>
</dbReference>
<proteinExistence type="predicted"/>
<evidence type="ECO:0000313" key="2">
    <source>
        <dbReference type="Proteomes" id="UP000321306"/>
    </source>
</evidence>
<protein>
    <submittedName>
        <fullName evidence="1">Adenylate kinase</fullName>
    </submittedName>
</protein>
<dbReference type="RefSeq" id="WP_146887090.1">
    <property type="nucleotide sequence ID" value="NZ_BJXB01000018.1"/>
</dbReference>
<reference evidence="1 2" key="1">
    <citation type="submission" date="2019-07" db="EMBL/GenBank/DDBJ databases">
        <title>Whole genome shotgun sequence of Deinococcus cellulosilyticus NBRC 106333.</title>
        <authorList>
            <person name="Hosoyama A."/>
            <person name="Uohara A."/>
            <person name="Ohji S."/>
            <person name="Ichikawa N."/>
        </authorList>
    </citation>
    <scope>NUCLEOTIDE SEQUENCE [LARGE SCALE GENOMIC DNA]</scope>
    <source>
        <strain evidence="1 2">NBRC 106333</strain>
    </source>
</reference>
<evidence type="ECO:0000313" key="1">
    <source>
        <dbReference type="EMBL" id="GEM48206.1"/>
    </source>
</evidence>
<dbReference type="AlphaFoldDB" id="A0A511N6X2"/>
<dbReference type="Pfam" id="PF13238">
    <property type="entry name" value="AAA_18"/>
    <property type="match status" value="1"/>
</dbReference>
<dbReference type="OrthoDB" id="9800332at2"/>
<dbReference type="InterPro" id="IPR027417">
    <property type="entry name" value="P-loop_NTPase"/>
</dbReference>
<name>A0A511N6X2_DEIC1</name>